<evidence type="ECO:0000313" key="8">
    <source>
        <dbReference type="Proteomes" id="UP001152049"/>
    </source>
</evidence>
<dbReference type="AlphaFoldDB" id="A0A9W8SGH4"/>
<keyword evidence="8" id="KW-1185">Reference proteome</keyword>
<dbReference type="GO" id="GO:0005634">
    <property type="term" value="C:nucleus"/>
    <property type="evidence" value="ECO:0007669"/>
    <property type="project" value="TreeGrafter"/>
</dbReference>
<keyword evidence="4" id="KW-0238">DNA-binding</keyword>
<keyword evidence="3" id="KW-0805">Transcription regulation</keyword>
<accession>A0A9W8SGH4</accession>
<protein>
    <submittedName>
        <fullName evidence="7">Uncharacterized protein</fullName>
    </submittedName>
</protein>
<reference evidence="7" key="1">
    <citation type="submission" date="2022-09" db="EMBL/GenBank/DDBJ databases">
        <title>Fusarium specimens isolated from Avocado Roots.</title>
        <authorList>
            <person name="Stajich J."/>
            <person name="Roper C."/>
            <person name="Heimlech-Rivalta G."/>
        </authorList>
    </citation>
    <scope>NUCLEOTIDE SEQUENCE</scope>
    <source>
        <strain evidence="7">CF00136</strain>
    </source>
</reference>
<evidence type="ECO:0000313" key="7">
    <source>
        <dbReference type="EMBL" id="KAJ4271389.1"/>
    </source>
</evidence>
<dbReference type="EMBL" id="JAOQAZ010000001">
    <property type="protein sequence ID" value="KAJ4271389.1"/>
    <property type="molecule type" value="Genomic_DNA"/>
</dbReference>
<name>A0A9W8SGH4_9HYPO</name>
<evidence type="ECO:0000256" key="2">
    <source>
        <dbReference type="ARBA" id="ARBA00022833"/>
    </source>
</evidence>
<organism evidence="7 8">
    <name type="scientific">Fusarium torreyae</name>
    <dbReference type="NCBI Taxonomy" id="1237075"/>
    <lineage>
        <taxon>Eukaryota</taxon>
        <taxon>Fungi</taxon>
        <taxon>Dikarya</taxon>
        <taxon>Ascomycota</taxon>
        <taxon>Pezizomycotina</taxon>
        <taxon>Sordariomycetes</taxon>
        <taxon>Hypocreomycetidae</taxon>
        <taxon>Hypocreales</taxon>
        <taxon>Nectriaceae</taxon>
        <taxon>Fusarium</taxon>
    </lineage>
</organism>
<keyword evidence="5" id="KW-0804">Transcription</keyword>
<sequence length="221" mass="24666">MFLHRDFMLQARTDPRFYLSRKVCVEAALVIASASKGVDLSLPLQLWDDMSRLSFVGRGLFKCALSFDAMLILALEVITELQDESAPNNEADVLIEMARASRAPLIQTLEGIYEQLRCLITRGNTSLKRLLFSNAHLAQIRALEAGSPVKPAVYETITQTLRDCVVMMREVQAATTPNESAMTTDSLNTEFFGPDLFSHNNIMEWDISDLLGFPPNPTLLP</sequence>
<dbReference type="Proteomes" id="UP001152049">
    <property type="component" value="Unassembled WGS sequence"/>
</dbReference>
<comment type="caution">
    <text evidence="7">The sequence shown here is derived from an EMBL/GenBank/DDBJ whole genome shotgun (WGS) entry which is preliminary data.</text>
</comment>
<evidence type="ECO:0000256" key="6">
    <source>
        <dbReference type="ARBA" id="ARBA00023242"/>
    </source>
</evidence>
<dbReference type="GO" id="GO:0000978">
    <property type="term" value="F:RNA polymerase II cis-regulatory region sequence-specific DNA binding"/>
    <property type="evidence" value="ECO:0007669"/>
    <property type="project" value="TreeGrafter"/>
</dbReference>
<keyword evidence="1" id="KW-0479">Metal-binding</keyword>
<dbReference type="PANTHER" id="PTHR31944:SF129">
    <property type="entry name" value="ASPYRIDONES CLUSTER REGULATOR APDR-RELATED"/>
    <property type="match status" value="1"/>
</dbReference>
<proteinExistence type="predicted"/>
<keyword evidence="2" id="KW-0862">Zinc</keyword>
<evidence type="ECO:0000256" key="3">
    <source>
        <dbReference type="ARBA" id="ARBA00023015"/>
    </source>
</evidence>
<keyword evidence="6" id="KW-0539">Nucleus</keyword>
<dbReference type="GO" id="GO:0046872">
    <property type="term" value="F:metal ion binding"/>
    <property type="evidence" value="ECO:0007669"/>
    <property type="project" value="UniProtKB-KW"/>
</dbReference>
<evidence type="ECO:0000256" key="5">
    <source>
        <dbReference type="ARBA" id="ARBA00023163"/>
    </source>
</evidence>
<evidence type="ECO:0000256" key="4">
    <source>
        <dbReference type="ARBA" id="ARBA00023125"/>
    </source>
</evidence>
<dbReference type="OrthoDB" id="4337792at2759"/>
<dbReference type="GO" id="GO:0001228">
    <property type="term" value="F:DNA-binding transcription activator activity, RNA polymerase II-specific"/>
    <property type="evidence" value="ECO:0007669"/>
    <property type="project" value="TreeGrafter"/>
</dbReference>
<dbReference type="InterPro" id="IPR051430">
    <property type="entry name" value="Fungal_TF_Env_Response"/>
</dbReference>
<gene>
    <name evidence="7" type="ORF">NW762_000091</name>
</gene>
<dbReference type="PANTHER" id="PTHR31944">
    <property type="entry name" value="HEME-RESPONSIVE ZINC FINGER TRANSCRIPTION FACTOR HAP1"/>
    <property type="match status" value="1"/>
</dbReference>
<evidence type="ECO:0000256" key="1">
    <source>
        <dbReference type="ARBA" id="ARBA00022723"/>
    </source>
</evidence>